<keyword evidence="1" id="KW-0812">Transmembrane</keyword>
<feature type="transmembrane region" description="Helical" evidence="1">
    <location>
        <begin position="102"/>
        <end position="119"/>
    </location>
</feature>
<reference evidence="2 3" key="1">
    <citation type="journal article" date="2015" name="Nature">
        <title>rRNA introns, odd ribosomes, and small enigmatic genomes across a large radiation of phyla.</title>
        <authorList>
            <person name="Brown C.T."/>
            <person name="Hug L.A."/>
            <person name="Thomas B.C."/>
            <person name="Sharon I."/>
            <person name="Castelle C.J."/>
            <person name="Singh A."/>
            <person name="Wilkins M.J."/>
            <person name="Williams K.H."/>
            <person name="Banfield J.F."/>
        </authorList>
    </citation>
    <scope>NUCLEOTIDE SEQUENCE [LARGE SCALE GENOMIC DNA]</scope>
</reference>
<dbReference type="STRING" id="1618337.UT28_C0001G0971"/>
<name>A0A0G4B5S9_9BACT</name>
<accession>A0A0G4B5S9</accession>
<evidence type="ECO:0000313" key="2">
    <source>
        <dbReference type="EMBL" id="AKM82748.1"/>
    </source>
</evidence>
<evidence type="ECO:0000256" key="1">
    <source>
        <dbReference type="SAM" id="Phobius"/>
    </source>
</evidence>
<protein>
    <submittedName>
        <fullName evidence="2">Uncharacterized protein</fullName>
    </submittedName>
</protein>
<feature type="transmembrane region" description="Helical" evidence="1">
    <location>
        <begin position="5"/>
        <end position="24"/>
    </location>
</feature>
<feature type="transmembrane region" description="Helical" evidence="1">
    <location>
        <begin position="36"/>
        <end position="60"/>
    </location>
</feature>
<evidence type="ECO:0000313" key="3">
    <source>
        <dbReference type="Proteomes" id="UP000035648"/>
    </source>
</evidence>
<sequence>MGLRLYLFSLYSVAILSLGLWILLIINVNPFSAPSWIIVLVYTLLFCFFTGLFAIIGFYLKVWLSNREVIFSHLMPTLRQSALIAFSVVGLIFLIQVKSLNWWIACLFIIAVIMLELFFRSKK</sequence>
<dbReference type="AlphaFoldDB" id="A0A0G4B5S9"/>
<dbReference type="KEGG" id="bbgw:UT28_C0001G0971"/>
<keyword evidence="1" id="KW-0472">Membrane</keyword>
<feature type="transmembrane region" description="Helical" evidence="1">
    <location>
        <begin position="81"/>
        <end position="96"/>
    </location>
</feature>
<dbReference type="EMBL" id="CP011213">
    <property type="protein sequence ID" value="AKM82748.1"/>
    <property type="molecule type" value="Genomic_DNA"/>
</dbReference>
<keyword evidence="1" id="KW-1133">Transmembrane helix</keyword>
<proteinExistence type="predicted"/>
<gene>
    <name evidence="2" type="ORF">UT28_C0001G0971</name>
</gene>
<organism evidence="2 3">
    <name type="scientific">Berkelbacteria bacterium GW2011_GWE1_39_12</name>
    <dbReference type="NCBI Taxonomy" id="1618337"/>
    <lineage>
        <taxon>Bacteria</taxon>
        <taxon>Candidatus Berkelbacteria</taxon>
    </lineage>
</organism>
<dbReference type="Proteomes" id="UP000035648">
    <property type="component" value="Chromosome"/>
</dbReference>